<evidence type="ECO:0000313" key="2">
    <source>
        <dbReference type="EMBL" id="CAF4986439.1"/>
    </source>
</evidence>
<evidence type="ECO:0000313" key="3">
    <source>
        <dbReference type="Proteomes" id="UP000663873"/>
    </source>
</evidence>
<dbReference type="AlphaFoldDB" id="A0A821WWQ8"/>
<organism evidence="1 3">
    <name type="scientific">Rotaria socialis</name>
    <dbReference type="NCBI Taxonomy" id="392032"/>
    <lineage>
        <taxon>Eukaryota</taxon>
        <taxon>Metazoa</taxon>
        <taxon>Spiralia</taxon>
        <taxon>Gnathifera</taxon>
        <taxon>Rotifera</taxon>
        <taxon>Eurotatoria</taxon>
        <taxon>Bdelloidea</taxon>
        <taxon>Philodinida</taxon>
        <taxon>Philodinidae</taxon>
        <taxon>Rotaria</taxon>
    </lineage>
</organism>
<protein>
    <submittedName>
        <fullName evidence="1">Uncharacterized protein</fullName>
    </submittedName>
</protein>
<dbReference type="Proteomes" id="UP000663873">
    <property type="component" value="Unassembled WGS sequence"/>
</dbReference>
<keyword evidence="3" id="KW-1185">Reference proteome</keyword>
<reference evidence="1" key="1">
    <citation type="submission" date="2021-02" db="EMBL/GenBank/DDBJ databases">
        <authorList>
            <person name="Nowell W R."/>
        </authorList>
    </citation>
    <scope>NUCLEOTIDE SEQUENCE</scope>
</reference>
<gene>
    <name evidence="1" type="ORF">UJA718_LOCUS46830</name>
    <name evidence="2" type="ORF">UJA718_LOCUS49584</name>
</gene>
<sequence length="66" mass="7689">PEISRTPQVVERTIFQPVTDVDEPYNFIVESTEEPVAILKQVERYASQLLFLEQKALEQRLTNGFH</sequence>
<feature type="non-terminal residue" evidence="1">
    <location>
        <position position="1"/>
    </location>
</feature>
<name>A0A821WWQ8_9BILA</name>
<evidence type="ECO:0000313" key="1">
    <source>
        <dbReference type="EMBL" id="CAF4930092.1"/>
    </source>
</evidence>
<dbReference type="EMBL" id="CAJOBP010104946">
    <property type="protein sequence ID" value="CAF4986439.1"/>
    <property type="molecule type" value="Genomic_DNA"/>
</dbReference>
<comment type="caution">
    <text evidence="1">The sequence shown here is derived from an EMBL/GenBank/DDBJ whole genome shotgun (WGS) entry which is preliminary data.</text>
</comment>
<dbReference type="EMBL" id="CAJOBP010085769">
    <property type="protein sequence ID" value="CAF4930092.1"/>
    <property type="molecule type" value="Genomic_DNA"/>
</dbReference>
<accession>A0A821WWQ8</accession>
<proteinExistence type="predicted"/>